<dbReference type="Gene3D" id="3.40.50.300">
    <property type="entry name" value="P-loop containing nucleotide triphosphate hydrolases"/>
    <property type="match status" value="1"/>
</dbReference>
<dbReference type="InterPro" id="IPR051782">
    <property type="entry name" value="ABC_Transporter_VariousFunc"/>
</dbReference>
<dbReference type="RefSeq" id="WP_052649982.1">
    <property type="nucleotide sequence ID" value="NZ_CCXS01000001.1"/>
</dbReference>
<dbReference type="GO" id="GO:0005524">
    <property type="term" value="F:ATP binding"/>
    <property type="evidence" value="ECO:0007669"/>
    <property type="project" value="UniProtKB-KW"/>
</dbReference>
<protein>
    <submittedName>
        <fullName evidence="5">ABC transporter ATP-binding protein YtrB</fullName>
    </submittedName>
</protein>
<dbReference type="PANTHER" id="PTHR42939">
    <property type="entry name" value="ABC TRANSPORTER ATP-BINDING PROTEIN ALBC-RELATED"/>
    <property type="match status" value="1"/>
</dbReference>
<dbReference type="OrthoDB" id="9787851at2"/>
<dbReference type="InterPro" id="IPR003439">
    <property type="entry name" value="ABC_transporter-like_ATP-bd"/>
</dbReference>
<dbReference type="SUPFAM" id="SSF52540">
    <property type="entry name" value="P-loop containing nucleoside triphosphate hydrolases"/>
    <property type="match status" value="1"/>
</dbReference>
<evidence type="ECO:0000313" key="5">
    <source>
        <dbReference type="EMBL" id="CEG21469.1"/>
    </source>
</evidence>
<evidence type="ECO:0000256" key="3">
    <source>
        <dbReference type="ARBA" id="ARBA00022840"/>
    </source>
</evidence>
<evidence type="ECO:0000259" key="4">
    <source>
        <dbReference type="PROSITE" id="PS50893"/>
    </source>
</evidence>
<reference evidence="5 6" key="1">
    <citation type="submission" date="2014-09" db="EMBL/GenBank/DDBJ databases">
        <authorList>
            <person name="Urmite Genomes Urmite Genomes"/>
        </authorList>
    </citation>
    <scope>NUCLEOTIDE SEQUENCE [LARGE SCALE GENOMIC DNA]</scope>
    <source>
        <strain evidence="5 6">ES2</strain>
    </source>
</reference>
<keyword evidence="1" id="KW-0813">Transport</keyword>
<name>A0A098EGP6_9BACL</name>
<sequence length="281" mass="31668">MPAWIEIKDARKKVDDFQLGPVNLEIEAGTITALVGNNGSGKSTLLKLLMNLASMDGGAIRILGKPVDGGDESWKRHITFQPQKQVGWNAYTGNELKNLIAPLYLKWDDKLFEHIIRLFDIPLDKRFGKLSPGMQQKLSLALALPRKTDILILDEPTASLDIPSKKQFMDLLVDWMEPEDRAVVLTTHQADDLRKLADYLFLMQDGQGVGLYEKDRLVASYRRYWLTEMPDGAVPGELSRDGRQLISENPDATEQFIVAQNIQVLDDQALELEDIISLLLK</sequence>
<feature type="domain" description="ABC transporter" evidence="4">
    <location>
        <begin position="5"/>
        <end position="230"/>
    </location>
</feature>
<dbReference type="SMART" id="SM00382">
    <property type="entry name" value="AAA"/>
    <property type="match status" value="1"/>
</dbReference>
<dbReference type="GO" id="GO:0016887">
    <property type="term" value="F:ATP hydrolysis activity"/>
    <property type="evidence" value="ECO:0007669"/>
    <property type="project" value="InterPro"/>
</dbReference>
<keyword evidence="6" id="KW-1185">Reference proteome</keyword>
<evidence type="ECO:0000256" key="1">
    <source>
        <dbReference type="ARBA" id="ARBA00022448"/>
    </source>
</evidence>
<dbReference type="AlphaFoldDB" id="A0A098EGP6"/>
<dbReference type="STRING" id="1499687.BN1080_00379"/>
<evidence type="ECO:0000256" key="2">
    <source>
        <dbReference type="ARBA" id="ARBA00022741"/>
    </source>
</evidence>
<dbReference type="Proteomes" id="UP000043699">
    <property type="component" value="Unassembled WGS sequence"/>
</dbReference>
<dbReference type="InterPro" id="IPR027417">
    <property type="entry name" value="P-loop_NTPase"/>
</dbReference>
<dbReference type="PROSITE" id="PS50893">
    <property type="entry name" value="ABC_TRANSPORTER_2"/>
    <property type="match status" value="1"/>
</dbReference>
<dbReference type="EMBL" id="CCXS01000001">
    <property type="protein sequence ID" value="CEG21469.1"/>
    <property type="molecule type" value="Genomic_DNA"/>
</dbReference>
<evidence type="ECO:0000313" key="6">
    <source>
        <dbReference type="Proteomes" id="UP000043699"/>
    </source>
</evidence>
<dbReference type="InterPro" id="IPR017871">
    <property type="entry name" value="ABC_transporter-like_CS"/>
</dbReference>
<organism evidence="5 6">
    <name type="scientific">Planococcus massiliensis</name>
    <dbReference type="NCBI Taxonomy" id="1499687"/>
    <lineage>
        <taxon>Bacteria</taxon>
        <taxon>Bacillati</taxon>
        <taxon>Bacillota</taxon>
        <taxon>Bacilli</taxon>
        <taxon>Bacillales</taxon>
        <taxon>Caryophanaceae</taxon>
        <taxon>Planococcus</taxon>
    </lineage>
</organism>
<dbReference type="CDD" id="cd03230">
    <property type="entry name" value="ABC_DR_subfamily_A"/>
    <property type="match status" value="1"/>
</dbReference>
<dbReference type="Pfam" id="PF00005">
    <property type="entry name" value="ABC_tran"/>
    <property type="match status" value="1"/>
</dbReference>
<keyword evidence="3 5" id="KW-0067">ATP-binding</keyword>
<dbReference type="PROSITE" id="PS00211">
    <property type="entry name" value="ABC_TRANSPORTER_1"/>
    <property type="match status" value="1"/>
</dbReference>
<proteinExistence type="predicted"/>
<gene>
    <name evidence="5" type="primary">ytrB_1</name>
    <name evidence="5" type="ORF">BN1080_00379</name>
</gene>
<accession>A0A098EGP6</accession>
<keyword evidence="2" id="KW-0547">Nucleotide-binding</keyword>
<dbReference type="InterPro" id="IPR003593">
    <property type="entry name" value="AAA+_ATPase"/>
</dbReference>
<dbReference type="PANTHER" id="PTHR42939:SF3">
    <property type="entry name" value="ABC TRANSPORTER ATP-BINDING COMPONENT"/>
    <property type="match status" value="1"/>
</dbReference>